<evidence type="ECO:0000256" key="2">
    <source>
        <dbReference type="ARBA" id="ARBA00022946"/>
    </source>
</evidence>
<evidence type="ECO:0000256" key="1">
    <source>
        <dbReference type="ARBA" id="ARBA00008231"/>
    </source>
</evidence>
<comment type="caution">
    <text evidence="4">The sequence shown here is derived from an EMBL/GenBank/DDBJ whole genome shotgun (WGS) entry which is preliminary data.</text>
</comment>
<dbReference type="PANTHER" id="PTHR21013">
    <property type="entry name" value="ATP SYNTHASE MITOCHONDRIAL F1 COMPLEX ASSEMBLY FACTOR 2/ATP12 PROTEIN, MITOCHONDRIAL PRECURSOR"/>
    <property type="match status" value="1"/>
</dbReference>
<evidence type="ECO:0000256" key="3">
    <source>
        <dbReference type="ARBA" id="ARBA00023186"/>
    </source>
</evidence>
<name>A0A5C5GFI4_9RHOB</name>
<dbReference type="InterPro" id="IPR011419">
    <property type="entry name" value="ATP12_ATP_synth-F1-assembly"/>
</dbReference>
<dbReference type="RefSeq" id="WP_140194192.1">
    <property type="nucleotide sequence ID" value="NZ_CP065915.1"/>
</dbReference>
<dbReference type="Gene3D" id="3.30.2180.10">
    <property type="entry name" value="ATP12-like"/>
    <property type="match status" value="1"/>
</dbReference>
<comment type="similarity">
    <text evidence="1">Belongs to the ATP12 family.</text>
</comment>
<dbReference type="Gene3D" id="1.10.3580.10">
    <property type="entry name" value="ATP12 ATPase"/>
    <property type="match status" value="1"/>
</dbReference>
<gene>
    <name evidence="4" type="ORF">FHY64_09590</name>
</gene>
<reference evidence="4 5" key="1">
    <citation type="submission" date="2019-06" db="EMBL/GenBank/DDBJ databases">
        <title>Genome of new Rhodobacteraceae sp. SM1903.</title>
        <authorList>
            <person name="Ren X."/>
        </authorList>
    </citation>
    <scope>NUCLEOTIDE SEQUENCE [LARGE SCALE GENOMIC DNA]</scope>
    <source>
        <strain evidence="4 5">SM1903</strain>
    </source>
</reference>
<keyword evidence="5" id="KW-1185">Reference proteome</keyword>
<dbReference type="OrthoDB" id="9797825at2"/>
<dbReference type="GO" id="GO:0043461">
    <property type="term" value="P:proton-transporting ATP synthase complex assembly"/>
    <property type="evidence" value="ECO:0007669"/>
    <property type="project" value="InterPro"/>
</dbReference>
<dbReference type="AlphaFoldDB" id="A0A5C5GFI4"/>
<dbReference type="EMBL" id="VFFF01000001">
    <property type="protein sequence ID" value="TNY33505.1"/>
    <property type="molecule type" value="Genomic_DNA"/>
</dbReference>
<keyword evidence="3" id="KW-0143">Chaperone</keyword>
<proteinExistence type="inferred from homology"/>
<protein>
    <submittedName>
        <fullName evidence="4">ATPase</fullName>
    </submittedName>
</protein>
<keyword evidence="2" id="KW-0809">Transit peptide</keyword>
<dbReference type="PANTHER" id="PTHR21013:SF10">
    <property type="entry name" value="ATP SYNTHASE MITOCHONDRIAL F1 COMPLEX ASSEMBLY FACTOR 2"/>
    <property type="match status" value="1"/>
</dbReference>
<organism evidence="4 5">
    <name type="scientific">Pelagovum pacificum</name>
    <dbReference type="NCBI Taxonomy" id="2588711"/>
    <lineage>
        <taxon>Bacteria</taxon>
        <taxon>Pseudomonadati</taxon>
        <taxon>Pseudomonadota</taxon>
        <taxon>Alphaproteobacteria</taxon>
        <taxon>Rhodobacterales</taxon>
        <taxon>Paracoccaceae</taxon>
        <taxon>Pelagovum</taxon>
    </lineage>
</organism>
<evidence type="ECO:0000313" key="5">
    <source>
        <dbReference type="Proteomes" id="UP000314011"/>
    </source>
</evidence>
<dbReference type="Pfam" id="PF07542">
    <property type="entry name" value="ATP12"/>
    <property type="match status" value="1"/>
</dbReference>
<dbReference type="InterPro" id="IPR042272">
    <property type="entry name" value="ATP12_ATP_synth-F1-assembly_N"/>
</dbReference>
<dbReference type="SUPFAM" id="SSF160909">
    <property type="entry name" value="ATP12-like"/>
    <property type="match status" value="1"/>
</dbReference>
<accession>A0A5C5GFI4</accession>
<dbReference type="Proteomes" id="UP000314011">
    <property type="component" value="Unassembled WGS sequence"/>
</dbReference>
<sequence length="237" mass="26663">MSEWKAKRFWKETAVMEAEGGYSIALDGRPVRTPSKAMLTMPTRAMAEAAAREWDAQTDVIDPRTMPVTRAVNTAIDRVVPEFEAVAEIISEYGATDLLCYRADAPDELVQRQSDQWDPLLDWADEALGARLKPVEGVMHVEQDRAALERLAEQVRALDAYRLTAFHDLVSLSGSLILGFAVTEKARSPDEAWQISRIDENWQLEQWGDDEEAAAMAEAKRLTFLDAARFFQLSETD</sequence>
<dbReference type="InterPro" id="IPR023335">
    <property type="entry name" value="ATP12_ortho_dom_sf"/>
</dbReference>
<evidence type="ECO:0000313" key="4">
    <source>
        <dbReference type="EMBL" id="TNY33505.1"/>
    </source>
</evidence>